<sequence>MKVIVRTHDHKIKFKNKEIQKVIFTDRKHRQHVVASDDGWKNVSLTAARGDIYFIGKKIIIVRARDIIGIEFK</sequence>
<name>A0A948TIP3_9LACO</name>
<reference evidence="1" key="1">
    <citation type="journal article" date="2021" name="PeerJ">
        <title>Extensive microbial diversity within the chicken gut microbiome revealed by metagenomics and culture.</title>
        <authorList>
            <person name="Gilroy R."/>
            <person name="Ravi A."/>
            <person name="Getino M."/>
            <person name="Pursley I."/>
            <person name="Horton D.L."/>
            <person name="Alikhan N.F."/>
            <person name="Baker D."/>
            <person name="Gharbi K."/>
            <person name="Hall N."/>
            <person name="Watson M."/>
            <person name="Adriaenssens E.M."/>
            <person name="Foster-Nyarko E."/>
            <person name="Jarju S."/>
            <person name="Secka A."/>
            <person name="Antonio M."/>
            <person name="Oren A."/>
            <person name="Chaudhuri R.R."/>
            <person name="La Ragione R."/>
            <person name="Hildebrand F."/>
            <person name="Pallen M.J."/>
        </authorList>
    </citation>
    <scope>NUCLEOTIDE SEQUENCE</scope>
    <source>
        <strain evidence="1">F6-6636</strain>
    </source>
</reference>
<dbReference type="AlphaFoldDB" id="A0A948TIP3"/>
<proteinExistence type="predicted"/>
<evidence type="ECO:0000313" key="2">
    <source>
        <dbReference type="Proteomes" id="UP000777303"/>
    </source>
</evidence>
<reference evidence="1" key="2">
    <citation type="submission" date="2021-04" db="EMBL/GenBank/DDBJ databases">
        <authorList>
            <person name="Gilroy R."/>
        </authorList>
    </citation>
    <scope>NUCLEOTIDE SEQUENCE</scope>
    <source>
        <strain evidence="1">F6-6636</strain>
    </source>
</reference>
<dbReference type="Proteomes" id="UP000777303">
    <property type="component" value="Unassembled WGS sequence"/>
</dbReference>
<evidence type="ECO:0000313" key="1">
    <source>
        <dbReference type="EMBL" id="MBU3851186.1"/>
    </source>
</evidence>
<organism evidence="1 2">
    <name type="scientific">Candidatus Paralactobacillus gallistercoris</name>
    <dbReference type="NCBI Taxonomy" id="2838724"/>
    <lineage>
        <taxon>Bacteria</taxon>
        <taxon>Bacillati</taxon>
        <taxon>Bacillota</taxon>
        <taxon>Bacilli</taxon>
        <taxon>Lactobacillales</taxon>
        <taxon>Lactobacillaceae</taxon>
        <taxon>Lactobacillus</taxon>
    </lineage>
</organism>
<accession>A0A948TIP3</accession>
<comment type="caution">
    <text evidence="1">The sequence shown here is derived from an EMBL/GenBank/DDBJ whole genome shotgun (WGS) entry which is preliminary data.</text>
</comment>
<gene>
    <name evidence="1" type="ORF">H9901_00525</name>
</gene>
<dbReference type="EMBL" id="JAHLFS010000008">
    <property type="protein sequence ID" value="MBU3851186.1"/>
    <property type="molecule type" value="Genomic_DNA"/>
</dbReference>
<protein>
    <submittedName>
        <fullName evidence="1">Uncharacterized protein</fullName>
    </submittedName>
</protein>